<feature type="compositionally biased region" description="Low complexity" evidence="6">
    <location>
        <begin position="48"/>
        <end position="64"/>
    </location>
</feature>
<comment type="subcellular location">
    <subcellularLocation>
        <location evidence="1">Nucleus</location>
    </subcellularLocation>
</comment>
<dbReference type="FunFam" id="1.10.10.10:FF:000286">
    <property type="entry name" value="Heat shock transcription factor"/>
    <property type="match status" value="1"/>
</dbReference>
<evidence type="ECO:0000256" key="4">
    <source>
        <dbReference type="RuleBase" id="RU004020"/>
    </source>
</evidence>
<dbReference type="RefSeq" id="XP_009519188.1">
    <property type="nucleotide sequence ID" value="XM_009520893.1"/>
</dbReference>
<organism evidence="8 9">
    <name type="scientific">Phytophthora sojae (strain P6497)</name>
    <name type="common">Soybean stem and root rot agent</name>
    <name type="synonym">Phytophthora megasperma f. sp. glycines</name>
    <dbReference type="NCBI Taxonomy" id="1094619"/>
    <lineage>
        <taxon>Eukaryota</taxon>
        <taxon>Sar</taxon>
        <taxon>Stramenopiles</taxon>
        <taxon>Oomycota</taxon>
        <taxon>Peronosporomycetes</taxon>
        <taxon>Peronosporales</taxon>
        <taxon>Peronosporaceae</taxon>
        <taxon>Phytophthora</taxon>
    </lineage>
</organism>
<feature type="compositionally biased region" description="Polar residues" evidence="6">
    <location>
        <begin position="227"/>
        <end position="239"/>
    </location>
</feature>
<dbReference type="AlphaFoldDB" id="G4YYF7"/>
<dbReference type="Pfam" id="PF00447">
    <property type="entry name" value="HSF_DNA-bind"/>
    <property type="match status" value="1"/>
</dbReference>
<evidence type="ECO:0000256" key="3">
    <source>
        <dbReference type="ARBA" id="ARBA00023242"/>
    </source>
</evidence>
<dbReference type="EMBL" id="JH159152">
    <property type="protein sequence ID" value="EGZ23900.1"/>
    <property type="molecule type" value="Genomic_DNA"/>
</dbReference>
<dbReference type="GO" id="GO:0043565">
    <property type="term" value="F:sequence-specific DNA binding"/>
    <property type="evidence" value="ECO:0007669"/>
    <property type="project" value="InterPro"/>
</dbReference>
<dbReference type="InterPro" id="IPR036388">
    <property type="entry name" value="WH-like_DNA-bd_sf"/>
</dbReference>
<evidence type="ECO:0000256" key="2">
    <source>
        <dbReference type="ARBA" id="ARBA00023125"/>
    </source>
</evidence>
<dbReference type="OMA" id="PAINGMP"/>
<proteinExistence type="inferred from homology"/>
<evidence type="ECO:0000259" key="7">
    <source>
        <dbReference type="SMART" id="SM00415"/>
    </source>
</evidence>
<dbReference type="SMART" id="SM00415">
    <property type="entry name" value="HSF"/>
    <property type="match status" value="1"/>
</dbReference>
<feature type="compositionally biased region" description="Low complexity" evidence="6">
    <location>
        <begin position="189"/>
        <end position="212"/>
    </location>
</feature>
<dbReference type="InterPro" id="IPR000232">
    <property type="entry name" value="HSF_DNA-bd"/>
</dbReference>
<dbReference type="PRINTS" id="PR00056">
    <property type="entry name" value="HSFDOMAIN"/>
</dbReference>
<keyword evidence="5" id="KW-0175">Coiled coil</keyword>
<dbReference type="GO" id="GO:0003700">
    <property type="term" value="F:DNA-binding transcription factor activity"/>
    <property type="evidence" value="ECO:0007669"/>
    <property type="project" value="InterPro"/>
</dbReference>
<dbReference type="PANTHER" id="PTHR10015">
    <property type="entry name" value="HEAT SHOCK TRANSCRIPTION FACTOR"/>
    <property type="match status" value="1"/>
</dbReference>
<evidence type="ECO:0000313" key="9">
    <source>
        <dbReference type="Proteomes" id="UP000002640"/>
    </source>
</evidence>
<dbReference type="InParanoid" id="G4YYF7"/>
<dbReference type="KEGG" id="psoj:PHYSODRAFT_311096"/>
<feature type="compositionally biased region" description="Polar residues" evidence="6">
    <location>
        <begin position="473"/>
        <end position="483"/>
    </location>
</feature>
<gene>
    <name evidence="8" type="ORF">PHYSODRAFT_311096</name>
</gene>
<name>G4YYF7_PHYSP</name>
<evidence type="ECO:0000313" key="8">
    <source>
        <dbReference type="EMBL" id="EGZ23900.1"/>
    </source>
</evidence>
<keyword evidence="2" id="KW-0238">DNA-binding</keyword>
<evidence type="ECO:0000256" key="5">
    <source>
        <dbReference type="SAM" id="Coils"/>
    </source>
</evidence>
<dbReference type="InterPro" id="IPR036390">
    <property type="entry name" value="WH_DNA-bd_sf"/>
</dbReference>
<sequence length="600" mass="64773">MVAQATLMDPVTQPPPRIDMKQEPDVGHALGVGVDATSKRRAPKPRAARAAETASAAASSASSSQPLPQQPNGWNLATIKEGGKRAKPEAPKFLLLLYEILDVESSRVIRWSEDGLALQILDPVTVTEQILPKYFNHTNFHSFQRQLNYFGFRKWTKSKTDICTFSHPYFRENQPELLQLIKRKKAPRRAPASGASSTTSNTTTASGAGQTSKKLSPCGKRKLPSAGDSNSDGFSTQSTGMHIQMNTSAVPIQPAINGLPLSAMTTPHGASSNGVLGFPQDGLTRHYLPELNNVISPVAATECKKKAKKLDRKDYLASATIQAPLASPTDASSSLVNKSTVPSMSASGFMASSSMPGCSNNVSMCNSSRASSDGGSSQVSGFATAATPTSTALPTLNIVRSRLIQRQQAGGSEQQQQPVLQQQSQQHFDYNGFCGFSAPSAPQGIVVPAMDSRPDRLAQSLSMAPGPRAEVNPGQSPEFSNSFSDPVNILLRIKKSRTSSGEGKDVGTRQEQADDQNENLASLHNYLLGNSLYTNRLQAQVKFLAEENEALKHMLDTKNREVDALQSERKALQQENAVLLEDKNKLFEINRDLLGKLFPQ</sequence>
<dbReference type="STRING" id="1094619.G4YYF7"/>
<feature type="region of interest" description="Disordered" evidence="6">
    <location>
        <begin position="464"/>
        <end position="483"/>
    </location>
</feature>
<dbReference type="Proteomes" id="UP000002640">
    <property type="component" value="Unassembled WGS sequence"/>
</dbReference>
<feature type="coiled-coil region" evidence="5">
    <location>
        <begin position="534"/>
        <end position="582"/>
    </location>
</feature>
<evidence type="ECO:0000256" key="6">
    <source>
        <dbReference type="SAM" id="MobiDB-lite"/>
    </source>
</evidence>
<dbReference type="SMR" id="G4YYF7"/>
<feature type="region of interest" description="Disordered" evidence="6">
    <location>
        <begin position="184"/>
        <end position="239"/>
    </location>
</feature>
<reference evidence="8 9" key="1">
    <citation type="journal article" date="2006" name="Science">
        <title>Phytophthora genome sequences uncover evolutionary origins and mechanisms of pathogenesis.</title>
        <authorList>
            <person name="Tyler B.M."/>
            <person name="Tripathy S."/>
            <person name="Zhang X."/>
            <person name="Dehal P."/>
            <person name="Jiang R.H."/>
            <person name="Aerts A."/>
            <person name="Arredondo F.D."/>
            <person name="Baxter L."/>
            <person name="Bensasson D."/>
            <person name="Beynon J.L."/>
            <person name="Chapman J."/>
            <person name="Damasceno C.M."/>
            <person name="Dorrance A.E."/>
            <person name="Dou D."/>
            <person name="Dickerman A.W."/>
            <person name="Dubchak I.L."/>
            <person name="Garbelotto M."/>
            <person name="Gijzen M."/>
            <person name="Gordon S.G."/>
            <person name="Govers F."/>
            <person name="Grunwald N.J."/>
            <person name="Huang W."/>
            <person name="Ivors K.L."/>
            <person name="Jones R.W."/>
            <person name="Kamoun S."/>
            <person name="Krampis K."/>
            <person name="Lamour K.H."/>
            <person name="Lee M.K."/>
            <person name="McDonald W.H."/>
            <person name="Medina M."/>
            <person name="Meijer H.J."/>
            <person name="Nordberg E.K."/>
            <person name="Maclean D.J."/>
            <person name="Ospina-Giraldo M.D."/>
            <person name="Morris P.F."/>
            <person name="Phuntumart V."/>
            <person name="Putnam N.H."/>
            <person name="Rash S."/>
            <person name="Rose J.K."/>
            <person name="Sakihama Y."/>
            <person name="Salamov A.A."/>
            <person name="Savidor A."/>
            <person name="Scheuring C.F."/>
            <person name="Smith B.M."/>
            <person name="Sobral B.W."/>
            <person name="Terry A."/>
            <person name="Torto-Alalibo T.A."/>
            <person name="Win J."/>
            <person name="Xu Z."/>
            <person name="Zhang H."/>
            <person name="Grigoriev I.V."/>
            <person name="Rokhsar D.S."/>
            <person name="Boore J.L."/>
        </authorList>
    </citation>
    <scope>NUCLEOTIDE SEQUENCE [LARGE SCALE GENOMIC DNA]</scope>
    <source>
        <strain evidence="8 9">P6497</strain>
    </source>
</reference>
<accession>G4YYF7</accession>
<comment type="similarity">
    <text evidence="4">Belongs to the HSF family.</text>
</comment>
<keyword evidence="9" id="KW-1185">Reference proteome</keyword>
<dbReference type="GeneID" id="20643351"/>
<feature type="compositionally biased region" description="Basic and acidic residues" evidence="6">
    <location>
        <begin position="502"/>
        <end position="512"/>
    </location>
</feature>
<feature type="region of interest" description="Disordered" evidence="6">
    <location>
        <begin position="495"/>
        <end position="516"/>
    </location>
</feature>
<feature type="region of interest" description="Disordered" evidence="6">
    <location>
        <begin position="1"/>
        <end position="73"/>
    </location>
</feature>
<dbReference type="GO" id="GO:0005634">
    <property type="term" value="C:nucleus"/>
    <property type="evidence" value="ECO:0007669"/>
    <property type="project" value="UniProtKB-SubCell"/>
</dbReference>
<dbReference type="SUPFAM" id="SSF46785">
    <property type="entry name" value="Winged helix' DNA-binding domain"/>
    <property type="match status" value="1"/>
</dbReference>
<dbReference type="Gene3D" id="1.10.10.10">
    <property type="entry name" value="Winged helix-like DNA-binding domain superfamily/Winged helix DNA-binding domain"/>
    <property type="match status" value="1"/>
</dbReference>
<dbReference type="PANTHER" id="PTHR10015:SF427">
    <property type="entry name" value="HEAT SHOCK FACTOR PROTEIN"/>
    <property type="match status" value="1"/>
</dbReference>
<keyword evidence="3" id="KW-0539">Nucleus</keyword>
<protein>
    <recommendedName>
        <fullName evidence="7">HSF-type DNA-binding domain-containing protein</fullName>
    </recommendedName>
</protein>
<feature type="domain" description="HSF-type DNA-binding" evidence="7">
    <location>
        <begin position="89"/>
        <end position="184"/>
    </location>
</feature>
<evidence type="ECO:0000256" key="1">
    <source>
        <dbReference type="ARBA" id="ARBA00004123"/>
    </source>
</evidence>